<feature type="domain" description="Nitroreductase" evidence="7">
    <location>
        <begin position="8"/>
        <end position="198"/>
    </location>
</feature>
<evidence type="ECO:0000313" key="9">
    <source>
        <dbReference type="Proteomes" id="UP000590738"/>
    </source>
</evidence>
<evidence type="ECO:0000259" key="7">
    <source>
        <dbReference type="Pfam" id="PF00881"/>
    </source>
</evidence>
<dbReference type="PANTHER" id="PTHR43673">
    <property type="entry name" value="NAD(P)H NITROREDUCTASE YDGI-RELATED"/>
    <property type="match status" value="1"/>
</dbReference>
<dbReference type="Gene3D" id="3.40.109.10">
    <property type="entry name" value="NADH Oxidase"/>
    <property type="match status" value="1"/>
</dbReference>
<dbReference type="EMBL" id="JACGCZ010000041">
    <property type="protein sequence ID" value="MBA6144793.1"/>
    <property type="molecule type" value="Genomic_DNA"/>
</dbReference>
<dbReference type="NCBIfam" id="NF008275">
    <property type="entry name" value="PRK11053.1"/>
    <property type="match status" value="1"/>
</dbReference>
<organism evidence="8 9">
    <name type="scientific">Pseudomonas juntendi</name>
    <dbReference type="NCBI Taxonomy" id="2666183"/>
    <lineage>
        <taxon>Bacteria</taxon>
        <taxon>Pseudomonadati</taxon>
        <taxon>Pseudomonadota</taxon>
        <taxon>Gammaproteobacteria</taxon>
        <taxon>Pseudomonadales</taxon>
        <taxon>Pseudomonadaceae</taxon>
        <taxon>Pseudomonas</taxon>
    </lineage>
</organism>
<dbReference type="EC" id="1.5.1.34" evidence="8"/>
<dbReference type="AlphaFoldDB" id="A0A7W2QW33"/>
<dbReference type="InterPro" id="IPR029479">
    <property type="entry name" value="Nitroreductase"/>
</dbReference>
<evidence type="ECO:0000256" key="3">
    <source>
        <dbReference type="ARBA" id="ARBA00022630"/>
    </source>
</evidence>
<dbReference type="Proteomes" id="UP000590738">
    <property type="component" value="Unassembled WGS sequence"/>
</dbReference>
<evidence type="ECO:0000256" key="1">
    <source>
        <dbReference type="ARBA" id="ARBA00001917"/>
    </source>
</evidence>
<evidence type="ECO:0000313" key="8">
    <source>
        <dbReference type="EMBL" id="MBA6144793.1"/>
    </source>
</evidence>
<gene>
    <name evidence="8" type="primary">nfsB</name>
    <name evidence="8" type="ORF">H4B97_20370</name>
</gene>
<dbReference type="RefSeq" id="WP_182333995.1">
    <property type="nucleotide sequence ID" value="NZ_JACGCZ010000041.1"/>
</dbReference>
<dbReference type="PANTHER" id="PTHR43673:SF2">
    <property type="entry name" value="NITROREDUCTASE"/>
    <property type="match status" value="1"/>
</dbReference>
<dbReference type="GO" id="GO:0004155">
    <property type="term" value="F:6,7-dihydropteridine reductase activity"/>
    <property type="evidence" value="ECO:0007669"/>
    <property type="project" value="UniProtKB-EC"/>
</dbReference>
<comment type="cofactor">
    <cofactor evidence="1">
        <name>FMN</name>
        <dbReference type="ChEBI" id="CHEBI:58210"/>
    </cofactor>
</comment>
<proteinExistence type="inferred from homology"/>
<comment type="caution">
    <text evidence="8">The sequence shown here is derived from an EMBL/GenBank/DDBJ whole genome shotgun (WGS) entry which is preliminary data.</text>
</comment>
<accession>A0A7W2QW33</accession>
<evidence type="ECO:0000256" key="5">
    <source>
        <dbReference type="ARBA" id="ARBA00022857"/>
    </source>
</evidence>
<dbReference type="Pfam" id="PF00881">
    <property type="entry name" value="Nitroreductase"/>
    <property type="match status" value="1"/>
</dbReference>
<evidence type="ECO:0000256" key="2">
    <source>
        <dbReference type="ARBA" id="ARBA00007118"/>
    </source>
</evidence>
<name>A0A7W2QW33_9PSED</name>
<comment type="similarity">
    <text evidence="2">Belongs to the nitroreductase family.</text>
</comment>
<reference evidence="8 9" key="1">
    <citation type="submission" date="2020-07" db="EMBL/GenBank/DDBJ databases">
        <title>Diversity of carbapenemase encoding genes among Pseudomonas putida group clinical isolates in a tertiary Brazilian hospital.</title>
        <authorList>
            <person name="Alberto-Lei F."/>
            <person name="Nodari C.S."/>
            <person name="Streling A.P."/>
            <person name="Paulino J.T."/>
            <person name="Bessa-Neto F.O."/>
            <person name="Cayo R."/>
            <person name="Gales A.C."/>
        </authorList>
    </citation>
    <scope>NUCLEOTIDE SEQUENCE [LARGE SCALE GENOMIC DNA]</scope>
    <source>
        <strain evidence="8 9">12273</strain>
    </source>
</reference>
<evidence type="ECO:0000256" key="4">
    <source>
        <dbReference type="ARBA" id="ARBA00022643"/>
    </source>
</evidence>
<protein>
    <submittedName>
        <fullName evidence="8">Oxygen-insensitive NAD(P)H nitroreductase</fullName>
        <ecNumber evidence="8">1.5.1.34</ecNumber>
    </submittedName>
</protein>
<keyword evidence="4" id="KW-0288">FMN</keyword>
<dbReference type="InterPro" id="IPR000415">
    <property type="entry name" value="Nitroreductase-like"/>
</dbReference>
<dbReference type="InterPro" id="IPR033878">
    <property type="entry name" value="NfsB-like"/>
</dbReference>
<sequence length="222" mass="24673">MDTVSLAKRRYTTKAYDASRRIPQATVDALLEQLRHSPSSVNSQPWHFIVADSAEGKARLAKSTSQGYAYNTPKLLDASHVIVFCTRTEMTEAHLTEAHLDSVLDQEAADGRFRDDQARAAQNQSRRHYVDLHRFDLKDVQHWMEKQTYLALGTALLGAAALGLDATPIEGFDSKLLDAELGLRERGFTSVVMLCLGYRSEADFNAGLGKSRLPAAQVFTFL</sequence>
<keyword evidence="5" id="KW-0521">NADP</keyword>
<keyword evidence="3" id="KW-0285">Flavoprotein</keyword>
<dbReference type="SUPFAM" id="SSF55469">
    <property type="entry name" value="FMN-dependent nitroreductase-like"/>
    <property type="match status" value="1"/>
</dbReference>
<dbReference type="CDD" id="cd02149">
    <property type="entry name" value="NfsB-like"/>
    <property type="match status" value="1"/>
</dbReference>
<keyword evidence="6 8" id="KW-0560">Oxidoreductase</keyword>
<evidence type="ECO:0000256" key="6">
    <source>
        <dbReference type="ARBA" id="ARBA00023002"/>
    </source>
</evidence>